<proteinExistence type="predicted"/>
<dbReference type="Gene3D" id="6.10.140.1430">
    <property type="match status" value="1"/>
</dbReference>
<gene>
    <name evidence="2" type="ORF">HPLM_LOCUS11617</name>
</gene>
<dbReference type="EMBL" id="UZAF01017618">
    <property type="protein sequence ID" value="VDO43356.1"/>
    <property type="molecule type" value="Genomic_DNA"/>
</dbReference>
<protein>
    <submittedName>
        <fullName evidence="4">Late embryogenesis abundant protein</fullName>
    </submittedName>
</protein>
<sequence length="88" mass="9750">MPTTYTTTAALLMHQHIAALYYTIKMDSHHKHDASNKAQELGHAAKEKMHEAGQAVRNAAERAGDKAEELKHQAGNKLHDAKEAITKH</sequence>
<evidence type="ECO:0000313" key="4">
    <source>
        <dbReference type="WBParaSite" id="HPLM_0001162501-mRNA-1"/>
    </source>
</evidence>
<name>A0A0N4WKK9_HAEPC</name>
<evidence type="ECO:0000313" key="3">
    <source>
        <dbReference type="Proteomes" id="UP000268014"/>
    </source>
</evidence>
<keyword evidence="3" id="KW-1185">Reference proteome</keyword>
<organism evidence="4">
    <name type="scientific">Haemonchus placei</name>
    <name type="common">Barber's pole worm</name>
    <dbReference type="NCBI Taxonomy" id="6290"/>
    <lineage>
        <taxon>Eukaryota</taxon>
        <taxon>Metazoa</taxon>
        <taxon>Ecdysozoa</taxon>
        <taxon>Nematoda</taxon>
        <taxon>Chromadorea</taxon>
        <taxon>Rhabditida</taxon>
        <taxon>Rhabditina</taxon>
        <taxon>Rhabditomorpha</taxon>
        <taxon>Strongyloidea</taxon>
        <taxon>Trichostrongylidae</taxon>
        <taxon>Haemonchus</taxon>
    </lineage>
</organism>
<accession>A0A0N4WKK9</accession>
<reference evidence="2 3" key="2">
    <citation type="submission" date="2018-11" db="EMBL/GenBank/DDBJ databases">
        <authorList>
            <consortium name="Pathogen Informatics"/>
        </authorList>
    </citation>
    <scope>NUCLEOTIDE SEQUENCE [LARGE SCALE GENOMIC DNA]</scope>
    <source>
        <strain evidence="2 3">MHpl1</strain>
    </source>
</reference>
<evidence type="ECO:0000256" key="1">
    <source>
        <dbReference type="SAM" id="MobiDB-lite"/>
    </source>
</evidence>
<dbReference type="AlphaFoldDB" id="A0A0N4WKK9"/>
<reference evidence="4" key="1">
    <citation type="submission" date="2017-02" db="UniProtKB">
        <authorList>
            <consortium name="WormBaseParasite"/>
        </authorList>
    </citation>
    <scope>IDENTIFICATION</scope>
</reference>
<dbReference type="OrthoDB" id="5793718at2759"/>
<feature type="region of interest" description="Disordered" evidence="1">
    <location>
        <begin position="30"/>
        <end position="88"/>
    </location>
</feature>
<dbReference type="Proteomes" id="UP000268014">
    <property type="component" value="Unassembled WGS sequence"/>
</dbReference>
<dbReference type="WBParaSite" id="HPLM_0001162501-mRNA-1">
    <property type="protein sequence ID" value="HPLM_0001162501-mRNA-1"/>
    <property type="gene ID" value="HPLM_0001162501"/>
</dbReference>
<feature type="compositionally biased region" description="Basic and acidic residues" evidence="1">
    <location>
        <begin position="59"/>
        <end position="88"/>
    </location>
</feature>
<evidence type="ECO:0000313" key="2">
    <source>
        <dbReference type="EMBL" id="VDO43356.1"/>
    </source>
</evidence>